<evidence type="ECO:0000256" key="1">
    <source>
        <dbReference type="ARBA" id="ARBA00012513"/>
    </source>
</evidence>
<dbReference type="InterPro" id="IPR008271">
    <property type="entry name" value="Ser/Thr_kinase_AS"/>
</dbReference>
<dbReference type="InterPro" id="IPR011009">
    <property type="entry name" value="Kinase-like_dom_sf"/>
</dbReference>
<dbReference type="AlphaFoldDB" id="A0A9P9YUC0"/>
<feature type="region of interest" description="Disordered" evidence="2">
    <location>
        <begin position="188"/>
        <end position="258"/>
    </location>
</feature>
<protein>
    <recommendedName>
        <fullName evidence="1">non-specific serine/threonine protein kinase</fullName>
        <ecNumber evidence="1">2.7.11.1</ecNumber>
    </recommendedName>
</protein>
<dbReference type="PANTHER" id="PTHR11909">
    <property type="entry name" value="CASEIN KINASE-RELATED"/>
    <property type="match status" value="1"/>
</dbReference>
<dbReference type="Gene3D" id="1.10.510.10">
    <property type="entry name" value="Transferase(Phosphotransferase) domain 1"/>
    <property type="match status" value="1"/>
</dbReference>
<dbReference type="GO" id="GO:0005524">
    <property type="term" value="F:ATP binding"/>
    <property type="evidence" value="ECO:0007669"/>
    <property type="project" value="InterPro"/>
</dbReference>
<dbReference type="PROSITE" id="PS50011">
    <property type="entry name" value="PROTEIN_KINASE_DOM"/>
    <property type="match status" value="1"/>
</dbReference>
<dbReference type="InterPro" id="IPR000719">
    <property type="entry name" value="Prot_kinase_dom"/>
</dbReference>
<dbReference type="InterPro" id="IPR050235">
    <property type="entry name" value="CK1_Ser-Thr_kinase"/>
</dbReference>
<name>A0A9P9YUC0_9MUSC</name>
<dbReference type="PROSITE" id="PS00108">
    <property type="entry name" value="PROTEIN_KINASE_ST"/>
    <property type="match status" value="1"/>
</dbReference>
<organism evidence="4 5">
    <name type="scientific">Drosophila gunungcola</name>
    <name type="common">fruit fly</name>
    <dbReference type="NCBI Taxonomy" id="103775"/>
    <lineage>
        <taxon>Eukaryota</taxon>
        <taxon>Metazoa</taxon>
        <taxon>Ecdysozoa</taxon>
        <taxon>Arthropoda</taxon>
        <taxon>Hexapoda</taxon>
        <taxon>Insecta</taxon>
        <taxon>Pterygota</taxon>
        <taxon>Neoptera</taxon>
        <taxon>Endopterygota</taxon>
        <taxon>Diptera</taxon>
        <taxon>Brachycera</taxon>
        <taxon>Muscomorpha</taxon>
        <taxon>Ephydroidea</taxon>
        <taxon>Drosophilidae</taxon>
        <taxon>Drosophila</taxon>
        <taxon>Sophophora</taxon>
    </lineage>
</organism>
<dbReference type="EC" id="2.7.11.1" evidence="1"/>
<evidence type="ECO:0000313" key="5">
    <source>
        <dbReference type="Proteomes" id="UP001059596"/>
    </source>
</evidence>
<feature type="compositionally biased region" description="Basic and acidic residues" evidence="2">
    <location>
        <begin position="188"/>
        <end position="228"/>
    </location>
</feature>
<gene>
    <name evidence="4" type="ORF">M5D96_004554</name>
</gene>
<evidence type="ECO:0000313" key="4">
    <source>
        <dbReference type="EMBL" id="KAI8043227.1"/>
    </source>
</evidence>
<accession>A0A9P9YUC0</accession>
<keyword evidence="5" id="KW-1185">Reference proteome</keyword>
<reference evidence="4" key="1">
    <citation type="journal article" date="2023" name="Genome Biol. Evol.">
        <title>Long-read-based Genome Assembly of Drosophila gunungcola Reveals Fewer Chemosensory Genes in Flower-breeding Species.</title>
        <authorList>
            <person name="Negi A."/>
            <person name="Liao B.Y."/>
            <person name="Yeh S.D."/>
        </authorList>
    </citation>
    <scope>NUCLEOTIDE SEQUENCE</scope>
    <source>
        <strain evidence="4">Sukarami</strain>
    </source>
</reference>
<dbReference type="Proteomes" id="UP001059596">
    <property type="component" value="Unassembled WGS sequence"/>
</dbReference>
<evidence type="ECO:0000259" key="3">
    <source>
        <dbReference type="PROSITE" id="PS50011"/>
    </source>
</evidence>
<comment type="caution">
    <text evidence="4">The sequence shown here is derived from an EMBL/GenBank/DDBJ whole genome shotgun (WGS) entry which is preliminary data.</text>
</comment>
<feature type="domain" description="Protein kinase" evidence="3">
    <location>
        <begin position="1"/>
        <end position="174"/>
    </location>
</feature>
<feature type="compositionally biased region" description="Polar residues" evidence="2">
    <location>
        <begin position="230"/>
        <end position="241"/>
    </location>
</feature>
<proteinExistence type="predicted"/>
<dbReference type="EMBL" id="JAMKOV010000002">
    <property type="protein sequence ID" value="KAI8043227.1"/>
    <property type="molecule type" value="Genomic_DNA"/>
</dbReference>
<evidence type="ECO:0000256" key="2">
    <source>
        <dbReference type="SAM" id="MobiDB-lite"/>
    </source>
</evidence>
<dbReference type="Pfam" id="PF00069">
    <property type="entry name" value="Pkinase"/>
    <property type="match status" value="1"/>
</dbReference>
<sequence length="258" mass="30841">MRLECVHEHGFIHRDVKPDNFLMGLGEQSNKLYLIDFGLSKRYKDSDSHTHIPYRKDRNLTGTVRYASINAQMGVEQSRRDDMESLCYCVMYFNLGKLPWQGITAANKKQKYEKILAKKSSVTIAELCKGFPSEFALLMTYTRNLRFKDPPDHVYLRQLFGILLRSLNHQYDFIYDWTQLQQQQQQRDRLRRANERERERERQVDRNREREKERLRERDRGQEQERRLKTSTQQADRSNGRLSGKYDRIGDGAISKRK</sequence>
<dbReference type="GO" id="GO:0004674">
    <property type="term" value="F:protein serine/threonine kinase activity"/>
    <property type="evidence" value="ECO:0007669"/>
    <property type="project" value="UniProtKB-EC"/>
</dbReference>
<dbReference type="SUPFAM" id="SSF56112">
    <property type="entry name" value="Protein kinase-like (PK-like)"/>
    <property type="match status" value="1"/>
</dbReference>